<dbReference type="InterPro" id="IPR052016">
    <property type="entry name" value="Bact_Sigma-Reg"/>
</dbReference>
<evidence type="ECO:0000259" key="2">
    <source>
        <dbReference type="Pfam" id="PF07228"/>
    </source>
</evidence>
<evidence type="ECO:0000313" key="4">
    <source>
        <dbReference type="Proteomes" id="UP000308444"/>
    </source>
</evidence>
<dbReference type="Gene3D" id="3.60.40.10">
    <property type="entry name" value="PPM-type phosphatase domain"/>
    <property type="match status" value="1"/>
</dbReference>
<protein>
    <submittedName>
        <fullName evidence="3">Stage II sporulation protein E</fullName>
    </submittedName>
</protein>
<dbReference type="Pfam" id="PF07228">
    <property type="entry name" value="SpoIIE"/>
    <property type="match status" value="1"/>
</dbReference>
<dbReference type="PANTHER" id="PTHR43156">
    <property type="entry name" value="STAGE II SPORULATION PROTEIN E-RELATED"/>
    <property type="match status" value="1"/>
</dbReference>
<dbReference type="InterPro" id="IPR001932">
    <property type="entry name" value="PPM-type_phosphatase-like_dom"/>
</dbReference>
<comment type="caution">
    <text evidence="3">The sequence shown here is derived from an EMBL/GenBank/DDBJ whole genome shotgun (WGS) entry which is preliminary data.</text>
</comment>
<dbReference type="InterPro" id="IPR036457">
    <property type="entry name" value="PPM-type-like_dom_sf"/>
</dbReference>
<evidence type="ECO:0000256" key="1">
    <source>
        <dbReference type="ARBA" id="ARBA00022801"/>
    </source>
</evidence>
<proteinExistence type="predicted"/>
<dbReference type="EMBL" id="SZOH01001347">
    <property type="protein sequence ID" value="TKJ01323.1"/>
    <property type="molecule type" value="Genomic_DNA"/>
</dbReference>
<feature type="domain" description="PPM-type phosphatase" evidence="2">
    <location>
        <begin position="3"/>
        <end position="82"/>
    </location>
</feature>
<feature type="non-terminal residue" evidence="3">
    <location>
        <position position="83"/>
    </location>
</feature>
<dbReference type="SUPFAM" id="SSF81606">
    <property type="entry name" value="PP2C-like"/>
    <property type="match status" value="1"/>
</dbReference>
<dbReference type="Proteomes" id="UP000308444">
    <property type="component" value="Unassembled WGS sequence"/>
</dbReference>
<feature type="non-terminal residue" evidence="3">
    <location>
        <position position="1"/>
    </location>
</feature>
<keyword evidence="1" id="KW-0378">Hydrolase</keyword>
<dbReference type="GO" id="GO:0016791">
    <property type="term" value="F:phosphatase activity"/>
    <property type="evidence" value="ECO:0007669"/>
    <property type="project" value="TreeGrafter"/>
</dbReference>
<gene>
    <name evidence="3" type="ORF">FC695_19380</name>
</gene>
<dbReference type="AlphaFoldDB" id="A0A9X9A7T3"/>
<accession>A0A9X9A7T3</accession>
<evidence type="ECO:0000313" key="3">
    <source>
        <dbReference type="EMBL" id="TKJ01323.1"/>
    </source>
</evidence>
<dbReference type="PANTHER" id="PTHR43156:SF2">
    <property type="entry name" value="STAGE II SPORULATION PROTEIN E"/>
    <property type="match status" value="1"/>
</dbReference>
<name>A0A9X9A7T3_BACCE</name>
<sequence>SLRTTEEMFTTLDLAMVDLRDASARFLKIGSTPSFVKRANNILKIEASNLPMGIIEDVEVDVVGEQLKTGDILIMMSDGIFEG</sequence>
<reference evidence="3 4" key="1">
    <citation type="journal article" date="2019" name="Environ. Microbiol.">
        <title>An active ?-lactamase is a part of an orchestrated cell wall stress resistance network of Bacillus subtilis and related rhizosphere species.</title>
        <authorList>
            <person name="Bucher T."/>
            <person name="Keren-Paz A."/>
            <person name="Hausser J."/>
            <person name="Olender T."/>
            <person name="Cytryn E."/>
            <person name="Kolodkin-Gal I."/>
        </authorList>
    </citation>
    <scope>NUCLEOTIDE SEQUENCE [LARGE SCALE GENOMIC DNA]</scope>
    <source>
        <strain evidence="3 4">I32</strain>
    </source>
</reference>
<organism evidence="3 4">
    <name type="scientific">Bacillus cereus</name>
    <dbReference type="NCBI Taxonomy" id="1396"/>
    <lineage>
        <taxon>Bacteria</taxon>
        <taxon>Bacillati</taxon>
        <taxon>Bacillota</taxon>
        <taxon>Bacilli</taxon>
        <taxon>Bacillales</taxon>
        <taxon>Bacillaceae</taxon>
        <taxon>Bacillus</taxon>
        <taxon>Bacillus cereus group</taxon>
    </lineage>
</organism>